<comment type="caution">
    <text evidence="1">The sequence shown here is derived from an EMBL/GenBank/DDBJ whole genome shotgun (WGS) entry which is preliminary data.</text>
</comment>
<dbReference type="Proteomes" id="UP000631653">
    <property type="component" value="Unassembled WGS sequence"/>
</dbReference>
<protein>
    <recommendedName>
        <fullName evidence="3">Nucleotidyltransferase</fullName>
    </recommendedName>
</protein>
<dbReference type="Pfam" id="PF10127">
    <property type="entry name" value="RlaP"/>
    <property type="match status" value="1"/>
</dbReference>
<keyword evidence="2" id="KW-1185">Reference proteome</keyword>
<sequence>MNVSNRVSPVIQDIVERALEEIEASLDARVILAMDAGPRGAGAPSVDSPYQIRFVYVHRLDWYLGLTPGTDQIELPASDAFSLTGWDIRRLVRTIQESPLPETGWLTSASVYRADQDLLARLVGLQRRAWRPAEELVAQLTKAAKATGSWSFGDTLTTSEFLSALQPTLAARWIADGKGPLPYNIRELYADLDDDLKTEIDQMLEAKGKTPASAEVPPSSRSQIFMDTELPRLRALQIPASIPPAAEPFNRVVADTIRRFG</sequence>
<dbReference type="RefSeq" id="WP_173568779.1">
    <property type="nucleotide sequence ID" value="NZ_WOSY01000002.1"/>
</dbReference>
<evidence type="ECO:0000313" key="1">
    <source>
        <dbReference type="EMBL" id="NHN87473.1"/>
    </source>
</evidence>
<dbReference type="InterPro" id="IPR018775">
    <property type="entry name" value="RlaP"/>
</dbReference>
<dbReference type="EMBL" id="WOSY01000002">
    <property type="protein sequence ID" value="NHN87473.1"/>
    <property type="molecule type" value="Genomic_DNA"/>
</dbReference>
<gene>
    <name evidence="1" type="ORF">GOB81_02345</name>
</gene>
<evidence type="ECO:0000313" key="2">
    <source>
        <dbReference type="Proteomes" id="UP000631653"/>
    </source>
</evidence>
<evidence type="ECO:0008006" key="3">
    <source>
        <dbReference type="Google" id="ProtNLM"/>
    </source>
</evidence>
<proteinExistence type="predicted"/>
<name>A0ABX0JVE8_9PROT</name>
<reference evidence="1 2" key="1">
    <citation type="journal article" date="2020" name="Int. J. Syst. Evol. Microbiol.">
        <title>Novel acetic acid bacteria from cider fermentations: Acetobacter conturbans sp. nov. and Acetobacter fallax sp. nov.</title>
        <authorList>
            <person name="Sombolestani A.S."/>
            <person name="Cleenwerck I."/>
            <person name="Cnockaert M."/>
            <person name="Borremans W."/>
            <person name="Wieme A.D."/>
            <person name="De Vuyst L."/>
            <person name="Vandamme P."/>
        </authorList>
    </citation>
    <scope>NUCLEOTIDE SEQUENCE [LARGE SCALE GENOMIC DNA]</scope>
    <source>
        <strain evidence="1 2">LMG 1627</strain>
    </source>
</reference>
<organism evidence="1 2">
    <name type="scientific">Acetobacter conturbans</name>
    <dbReference type="NCBI Taxonomy" id="1737472"/>
    <lineage>
        <taxon>Bacteria</taxon>
        <taxon>Pseudomonadati</taxon>
        <taxon>Pseudomonadota</taxon>
        <taxon>Alphaproteobacteria</taxon>
        <taxon>Acetobacterales</taxon>
        <taxon>Acetobacteraceae</taxon>
        <taxon>Acetobacter</taxon>
    </lineage>
</organism>
<accession>A0ABX0JVE8</accession>